<reference evidence="10" key="2">
    <citation type="journal article" date="2012" name="G3 (Bethesda)">
        <title>Pichia sorbitophila, an interspecies yeast hybrid reveals early steps of genome resolution following polyploidization.</title>
        <authorList>
            <person name="Leh Louis V."/>
            <person name="Despons L."/>
            <person name="Friedrich A."/>
            <person name="Martin T."/>
            <person name="Durrens P."/>
            <person name="Casaregola S."/>
            <person name="Neuveglise C."/>
            <person name="Fairhead C."/>
            <person name="Marck C."/>
            <person name="Cruz J.A."/>
            <person name="Straub M.L."/>
            <person name="Kugler V."/>
            <person name="Sacerdot C."/>
            <person name="Uzunov Z."/>
            <person name="Thierry A."/>
            <person name="Weiss S."/>
            <person name="Bleykasten C."/>
            <person name="De Montigny J."/>
            <person name="Jacques N."/>
            <person name="Jung P."/>
            <person name="Lemaire M."/>
            <person name="Mallet S."/>
            <person name="Morel G."/>
            <person name="Richard G.F."/>
            <person name="Sarkar A."/>
            <person name="Savel G."/>
            <person name="Schacherer J."/>
            <person name="Seret M.L."/>
            <person name="Talla E."/>
            <person name="Samson G."/>
            <person name="Jubin C."/>
            <person name="Poulain J."/>
            <person name="Vacherie B."/>
            <person name="Barbe V."/>
            <person name="Pelletier E."/>
            <person name="Sherman D.J."/>
            <person name="Westhof E."/>
            <person name="Weissenbach J."/>
            <person name="Baret P.V."/>
            <person name="Wincker P."/>
            <person name="Gaillardin C."/>
            <person name="Dujon B."/>
            <person name="Souciet J.L."/>
        </authorList>
    </citation>
    <scope>NUCLEOTIDE SEQUENCE [LARGE SCALE GENOMIC DNA]</scope>
    <source>
        <strain evidence="10">ATCC MYA-4447 / BCRC 22081 / CBS 7064 / NBRC 10061 / NRRL Y-12695</strain>
    </source>
</reference>
<keyword evidence="10" id="KW-1185">Reference proteome</keyword>
<organism evidence="9 10">
    <name type="scientific">Pichia sorbitophila (strain ATCC MYA-4447 / BCRC 22081 / CBS 7064 / NBRC 10061 / NRRL Y-12695)</name>
    <name type="common">Hybrid yeast</name>
    <dbReference type="NCBI Taxonomy" id="559304"/>
    <lineage>
        <taxon>Eukaryota</taxon>
        <taxon>Fungi</taxon>
        <taxon>Dikarya</taxon>
        <taxon>Ascomycota</taxon>
        <taxon>Saccharomycotina</taxon>
        <taxon>Pichiomycetes</taxon>
        <taxon>Debaryomycetaceae</taxon>
        <taxon>Millerozyma</taxon>
    </lineage>
</organism>
<keyword evidence="5 6" id="KW-0472">Membrane</keyword>
<dbReference type="eggNOG" id="ENOG502QUN5">
    <property type="taxonomic scope" value="Eukaryota"/>
</dbReference>
<reference evidence="9" key="1">
    <citation type="submission" date="2011-10" db="EMBL/GenBank/DDBJ databases">
        <authorList>
            <person name="Genoscope - CEA"/>
        </authorList>
    </citation>
    <scope>NUCLEOTIDE SEQUENCE</scope>
</reference>
<gene>
    <name evidence="9" type="primary">Piso0_004605</name>
    <name evidence="6" type="synonym">MDM10</name>
    <name evidence="8" type="ORF">GNLVRS01_PISO0K20558g</name>
    <name evidence="9" type="ORF">GNLVRS01_PISO0L20559g</name>
</gene>
<dbReference type="HOGENOM" id="CLU_026505_0_0_1"/>
<evidence type="ECO:0000313" key="9">
    <source>
        <dbReference type="EMBL" id="CCE85036.1"/>
    </source>
</evidence>
<dbReference type="GO" id="GO:1990456">
    <property type="term" value="P:mitochondrion-endoplasmic reticulum membrane tethering"/>
    <property type="evidence" value="ECO:0007669"/>
    <property type="project" value="UniProtKB-UniRule"/>
</dbReference>
<dbReference type="Pfam" id="PF12519">
    <property type="entry name" value="MDM10"/>
    <property type="match status" value="1"/>
</dbReference>
<evidence type="ECO:0000256" key="3">
    <source>
        <dbReference type="ARBA" id="ARBA00022787"/>
    </source>
</evidence>
<dbReference type="GO" id="GO:0051654">
    <property type="term" value="P:establishment of mitochondrion localization"/>
    <property type="evidence" value="ECO:0007669"/>
    <property type="project" value="TreeGrafter"/>
</dbReference>
<accession>G8Y5X5</accession>
<dbReference type="OrthoDB" id="2103793at2759"/>
<evidence type="ECO:0000313" key="8">
    <source>
        <dbReference type="EMBL" id="CCE84005.1"/>
    </source>
</evidence>
<keyword evidence="2 6" id="KW-0812">Transmembrane</keyword>
<dbReference type="GO" id="GO:0015914">
    <property type="term" value="P:phospholipid transport"/>
    <property type="evidence" value="ECO:0007669"/>
    <property type="project" value="TreeGrafter"/>
</dbReference>
<evidence type="ECO:0000256" key="6">
    <source>
        <dbReference type="HAMAP-Rule" id="MF_03102"/>
    </source>
</evidence>
<comment type="subcellular location">
    <subcellularLocation>
        <location evidence="6">Mitochondrion outer membrane</location>
        <topology evidence="6">Multi-pass membrane protein</topology>
    </subcellularLocation>
    <text evidence="6">The ERMES/MDM complex localizes to a few discrete foci (around 10 per single cell), that represent mitochondria-endoplasmic reticulum junctions. These foci are often found next to mtDNA nucleoids.</text>
</comment>
<dbReference type="EMBL" id="FO082049">
    <property type="protein sequence ID" value="CCE84005.1"/>
    <property type="molecule type" value="Genomic_DNA"/>
</dbReference>
<dbReference type="AlphaFoldDB" id="G8Y5X5"/>
<feature type="compositionally biased region" description="Polar residues" evidence="7">
    <location>
        <begin position="314"/>
        <end position="325"/>
    </location>
</feature>
<dbReference type="PANTHER" id="PTHR28035:SF1">
    <property type="entry name" value="MITOCHONDRIAL DISTRIBUTION AND MORPHOLOGY PROTEIN 10"/>
    <property type="match status" value="1"/>
</dbReference>
<evidence type="ECO:0000256" key="4">
    <source>
        <dbReference type="ARBA" id="ARBA00023128"/>
    </source>
</evidence>
<name>G8Y5X5_PICSO</name>
<comment type="similarity">
    <text evidence="6">Belongs to the MDM10 family.</text>
</comment>
<dbReference type="PANTHER" id="PTHR28035">
    <property type="entry name" value="MITOCHONDRIAL DISTRIBUTION AND MORPHOLOGY PROTEIN 10"/>
    <property type="match status" value="1"/>
</dbReference>
<evidence type="ECO:0000256" key="1">
    <source>
        <dbReference type="ARBA" id="ARBA00022452"/>
    </source>
</evidence>
<keyword evidence="4 6" id="KW-0496">Mitochondrion</keyword>
<dbReference type="GO" id="GO:0001401">
    <property type="term" value="C:SAM complex"/>
    <property type="evidence" value="ECO:0007669"/>
    <property type="project" value="TreeGrafter"/>
</dbReference>
<dbReference type="HAMAP" id="MF_03102">
    <property type="entry name" value="Mdm10"/>
    <property type="match status" value="1"/>
</dbReference>
<dbReference type="Proteomes" id="UP000005222">
    <property type="component" value="Chromosome K"/>
</dbReference>
<comment type="subunit">
    <text evidence="6">Component of the ER-mitochondria encounter structure (ERMES) or MDM complex, composed of MMM1, MDM10, MDM12 and MDM34. Associates with the mitochondrial outer membrane sorting assembly machinery SAM(core) complex.</text>
</comment>
<keyword evidence="1 6" id="KW-1134">Transmembrane beta strand</keyword>
<evidence type="ECO:0000256" key="2">
    <source>
        <dbReference type="ARBA" id="ARBA00022692"/>
    </source>
</evidence>
<dbReference type="GO" id="GO:0045040">
    <property type="term" value="P:protein insertion into mitochondrial outer membrane"/>
    <property type="evidence" value="ECO:0007669"/>
    <property type="project" value="UniProtKB-UniRule"/>
</dbReference>
<dbReference type="STRING" id="559304.G8Y5X5"/>
<dbReference type="Proteomes" id="UP000005222">
    <property type="component" value="Chromosome L"/>
</dbReference>
<dbReference type="InterPro" id="IPR027539">
    <property type="entry name" value="Mdm10"/>
</dbReference>
<proteinExistence type="inferred from homology"/>
<comment type="function">
    <text evidence="6">Component of the ERMES/MDM complex, which serves as a molecular tether to connect the endoplasmic reticulum and mitochondria. Components of this complex are involved in the control of mitochondrial shape and protein biogenesis and may function in phospholipid exchange. MDM10 is involved in the late assembly steps of the general translocase of the mitochondrial outer membrane (TOM complex). Functions in the TOM40-specific route of the assembly of outer membrane beta-barrel proteins, including the association of TOM40 with the receptor TOM22 and small TOM proteins. Can associate with the SAM(core) complex as well as the MDM12-MMM1 complex, both involved in late steps of the major beta-barrel assembly pathway, that is responsible for biogenesis of all outer membrane beta-barrel proteins. May act as a switch that shuttles between both complexes and channels precursor proteins into the TOM40-specific pathway. Plays a role in mitochondrial morphology and in the inheritance of mitochondria.</text>
</comment>
<dbReference type="EMBL" id="FO082048">
    <property type="protein sequence ID" value="CCE85036.1"/>
    <property type="molecule type" value="Genomic_DNA"/>
</dbReference>
<dbReference type="GO" id="GO:0070096">
    <property type="term" value="P:mitochondrial outer membrane translocase complex assembly"/>
    <property type="evidence" value="ECO:0007669"/>
    <property type="project" value="UniProtKB-UniRule"/>
</dbReference>
<evidence type="ECO:0000256" key="5">
    <source>
        <dbReference type="ARBA" id="ARBA00023136"/>
    </source>
</evidence>
<keyword evidence="3 6" id="KW-1000">Mitochondrion outer membrane</keyword>
<feature type="region of interest" description="Disordered" evidence="7">
    <location>
        <begin position="314"/>
        <end position="344"/>
    </location>
</feature>
<dbReference type="GO" id="GO:0032865">
    <property type="term" value="C:ERMES complex"/>
    <property type="evidence" value="ECO:0007669"/>
    <property type="project" value="UniProtKB-UniRule"/>
</dbReference>
<protein>
    <recommendedName>
        <fullName evidence="6">Mitochondrial distribution and morphology protein 10</fullName>
    </recommendedName>
    <alternativeName>
        <fullName evidence="6">Mitochondrial inheritance component MDM10</fullName>
    </alternativeName>
</protein>
<comment type="domain">
    <text evidence="6">Lacks alpha-helical transmembrane segments, suggesting that it resides in the membrane via beta-sheet conformations similar to those predicted for other outer membrane proteins and porin.</text>
</comment>
<evidence type="ECO:0000313" key="10">
    <source>
        <dbReference type="Proteomes" id="UP000005222"/>
    </source>
</evidence>
<dbReference type="FunCoup" id="G8Y5X5">
    <property type="interactions" value="115"/>
</dbReference>
<dbReference type="InParanoid" id="G8Y5X5"/>
<evidence type="ECO:0000256" key="7">
    <source>
        <dbReference type="SAM" id="MobiDB-lite"/>
    </source>
</evidence>
<sequence length="464" mass="52303">MYTYMEYLQKCFYKSTNWNEDNIFSNITATSEALIDFPIPNGCKLDISSKSTEHSASSFTLSNRHVINGSIAYLYASMPLRSSMNTREISLQDAIAGFRIIEPYVYSPGSLNETRQRNKKQTLLYGRMYFPGSALEAMMIKQISPYTQLLVKCINNPQMNSNGTLIAYLQKNTPTYSRELIYSTNEALIGFRCLYNFGSFDKSLYTSNNSHFIPKFDNSILSVGSEIWYAAKSMSPGLSTALRYSTRSTSTGKPLTMTLACNPILGQMSSAYTVKTSVRSTFSSRYDFNFFSYRSNLSLGFELYNYSNSPDSLFSGPVNQHQHGSSRPGVKERRKSPHHVPEAHFTSPLLPAEKTSLILNPIQRADNYYHINPSLLPSHNSMSTENGSRLMDESVMSAFQNSVNKSNFSSVLKASTSLDDKVLRFLWEGRMKDFLVSTGVKLSLNPITHTPEFNRFGISFSYSC</sequence>